<dbReference type="AlphaFoldDB" id="A0A5S9R366"/>
<evidence type="ECO:0000256" key="2">
    <source>
        <dbReference type="ARBA" id="ARBA00022692"/>
    </source>
</evidence>
<feature type="transmembrane region" description="Helical" evidence="6">
    <location>
        <begin position="213"/>
        <end position="231"/>
    </location>
</feature>
<feature type="domain" description="O-antigen ligase-related" evidence="7">
    <location>
        <begin position="236"/>
        <end position="373"/>
    </location>
</feature>
<accession>A0A5S9R366</accession>
<feature type="transmembrane region" description="Helical" evidence="6">
    <location>
        <begin position="80"/>
        <end position="104"/>
    </location>
</feature>
<evidence type="ECO:0000259" key="7">
    <source>
        <dbReference type="Pfam" id="PF04932"/>
    </source>
</evidence>
<feature type="transmembrane region" description="Helical" evidence="6">
    <location>
        <begin position="237"/>
        <end position="266"/>
    </location>
</feature>
<keyword evidence="2 6" id="KW-0812">Transmembrane</keyword>
<evidence type="ECO:0000256" key="3">
    <source>
        <dbReference type="ARBA" id="ARBA00022989"/>
    </source>
</evidence>
<evidence type="ECO:0000256" key="5">
    <source>
        <dbReference type="SAM" id="MobiDB-lite"/>
    </source>
</evidence>
<protein>
    <recommendedName>
        <fullName evidence="7">O-antigen ligase-related domain-containing protein</fullName>
    </recommendedName>
</protein>
<dbReference type="InterPro" id="IPR051533">
    <property type="entry name" value="WaaL-like"/>
</dbReference>
<dbReference type="GO" id="GO:0016020">
    <property type="term" value="C:membrane"/>
    <property type="evidence" value="ECO:0007669"/>
    <property type="project" value="UniProtKB-SubCell"/>
</dbReference>
<dbReference type="PANTHER" id="PTHR37422">
    <property type="entry name" value="TEICHURONIC ACID BIOSYNTHESIS PROTEIN TUAE"/>
    <property type="match status" value="1"/>
</dbReference>
<comment type="subcellular location">
    <subcellularLocation>
        <location evidence="1">Membrane</location>
        <topology evidence="1">Multi-pass membrane protein</topology>
    </subcellularLocation>
</comment>
<evidence type="ECO:0000256" key="4">
    <source>
        <dbReference type="ARBA" id="ARBA00023136"/>
    </source>
</evidence>
<organism evidence="8 9">
    <name type="scientific">Mycolicibacterium vanbaalenii</name>
    <name type="common">Mycobacterium vanbaalenii</name>
    <dbReference type="NCBI Taxonomy" id="110539"/>
    <lineage>
        <taxon>Bacteria</taxon>
        <taxon>Bacillati</taxon>
        <taxon>Actinomycetota</taxon>
        <taxon>Actinomycetes</taxon>
        <taxon>Mycobacteriales</taxon>
        <taxon>Mycobacteriaceae</taxon>
        <taxon>Mycolicibacterium</taxon>
    </lineage>
</organism>
<dbReference type="Pfam" id="PF04932">
    <property type="entry name" value="Wzy_C"/>
    <property type="match status" value="1"/>
</dbReference>
<feature type="transmembrane region" description="Helical" evidence="6">
    <location>
        <begin position="142"/>
        <end position="173"/>
    </location>
</feature>
<proteinExistence type="predicted"/>
<feature type="transmembrane region" description="Helical" evidence="6">
    <location>
        <begin position="357"/>
        <end position="379"/>
    </location>
</feature>
<keyword evidence="4 6" id="KW-0472">Membrane</keyword>
<dbReference type="OrthoDB" id="4707452at2"/>
<dbReference type="InterPro" id="IPR007016">
    <property type="entry name" value="O-antigen_ligase-rel_domated"/>
</dbReference>
<reference evidence="8 9" key="1">
    <citation type="submission" date="2019-11" db="EMBL/GenBank/DDBJ databases">
        <authorList>
            <person name="Holert J."/>
        </authorList>
    </citation>
    <scope>NUCLEOTIDE SEQUENCE [LARGE SCALE GENOMIC DNA]</scope>
    <source>
        <strain evidence="8">BC8_1</strain>
    </source>
</reference>
<keyword evidence="3 6" id="KW-1133">Transmembrane helix</keyword>
<feature type="transmembrane region" description="Helical" evidence="6">
    <location>
        <begin position="278"/>
        <end position="301"/>
    </location>
</feature>
<dbReference type="RefSeq" id="WP_159233163.1">
    <property type="nucleotide sequence ID" value="NZ_CACSIP010000034.1"/>
</dbReference>
<feature type="transmembrane region" description="Helical" evidence="6">
    <location>
        <begin position="386"/>
        <end position="403"/>
    </location>
</feature>
<feature type="region of interest" description="Disordered" evidence="5">
    <location>
        <begin position="434"/>
        <end position="454"/>
    </location>
</feature>
<feature type="transmembrane region" description="Helical" evidence="6">
    <location>
        <begin position="111"/>
        <end position="130"/>
    </location>
</feature>
<dbReference type="Proteomes" id="UP000430146">
    <property type="component" value="Unassembled WGS sequence"/>
</dbReference>
<evidence type="ECO:0000256" key="6">
    <source>
        <dbReference type="SAM" id="Phobius"/>
    </source>
</evidence>
<dbReference type="PANTHER" id="PTHR37422:SF13">
    <property type="entry name" value="LIPOPOLYSACCHARIDE BIOSYNTHESIS PROTEIN PA4999-RELATED"/>
    <property type="match status" value="1"/>
</dbReference>
<name>A0A5S9R366_MYCVN</name>
<dbReference type="EMBL" id="CACSIP010000034">
    <property type="protein sequence ID" value="CAA0128263.1"/>
    <property type="molecule type" value="Genomic_DNA"/>
</dbReference>
<gene>
    <name evidence="8" type="ORF">AELLOGFF_01229</name>
</gene>
<sequence length="454" mass="48721">MPDTFSRVLMVAFSVVAAVALFSGVRRSVKNRDQWSKGALLGALIVILTFSFVQLLATYTDSWVKVTDVYRDVSYSVPEWGQASLRVIMIPTALGGLAVLFAGLRRRDSQVNIPAVLLVTVLVISMAAALLHGDIPLESFPLVYLCILLACVFAPRGLGVHLGIATVCMIAAIASGFAMILHGDFSVIECVAGRKCGLLGFNFRGVLDNENALALYLALAMPFVYIGFRGWEGLVMAAYLTFLVVTTGSRSGTLTALVTLAVLLVARPDIRRPARTPVRSAILGTGLAGTLVAGLLLPMIIRDPAALSGRAYLWQVARGELADPSVFFYGAGMFGWRHLHEEGLVNASAVYSVHNQWLHVFFSTGIIGLACFLGALAILLWQARNGYFLVAASVLTPVFVLAATERPWPIDTADWLTWAVPGALLCYPLLRAPSSPPDDDDVGSAPASRREVSA</sequence>
<keyword evidence="9" id="KW-1185">Reference proteome</keyword>
<evidence type="ECO:0000313" key="8">
    <source>
        <dbReference type="EMBL" id="CAA0128263.1"/>
    </source>
</evidence>
<feature type="transmembrane region" description="Helical" evidence="6">
    <location>
        <begin position="38"/>
        <end position="60"/>
    </location>
</feature>
<evidence type="ECO:0000256" key="1">
    <source>
        <dbReference type="ARBA" id="ARBA00004141"/>
    </source>
</evidence>
<evidence type="ECO:0000313" key="9">
    <source>
        <dbReference type="Proteomes" id="UP000430146"/>
    </source>
</evidence>
<feature type="transmembrane region" description="Helical" evidence="6">
    <location>
        <begin position="6"/>
        <end position="26"/>
    </location>
</feature>